<name>A0A182X437_ANOQN</name>
<dbReference type="PANTHER" id="PTHR45712">
    <property type="entry name" value="AGAP008170-PA"/>
    <property type="match status" value="1"/>
</dbReference>
<evidence type="ECO:0000256" key="1">
    <source>
        <dbReference type="ARBA" id="ARBA00022614"/>
    </source>
</evidence>
<dbReference type="InterPro" id="IPR001611">
    <property type="entry name" value="Leu-rich_rpt"/>
</dbReference>
<feature type="region of interest" description="Disordered" evidence="3">
    <location>
        <begin position="249"/>
        <end position="276"/>
    </location>
</feature>
<reference evidence="5" key="1">
    <citation type="submission" date="2020-05" db="UniProtKB">
        <authorList>
            <consortium name="EnsemblMetazoa"/>
        </authorList>
    </citation>
    <scope>IDENTIFICATION</scope>
    <source>
        <strain evidence="5">SANGQUA</strain>
    </source>
</reference>
<dbReference type="STRING" id="34691.A0A182X437"/>
<feature type="transmembrane region" description="Helical" evidence="4">
    <location>
        <begin position="215"/>
        <end position="235"/>
    </location>
</feature>
<sequence length="453" mass="49766">MKNLVNLNLSYNKIQTITADSEGVCCEMLECLNLIGNSLKQFDFAVVMYMPQFQRIFLGNNQIATISLEPNQPYTAKQRFCSWKSYYLKRIEVGVEIPKPPCVDYFAKLNRIALNHNKLTTVDMSLFERMNMLDDLDLAGTSGTQPARAVTGPLQYPATVRFLKESLGRQLVQRLAEPFRWWRCRPVEVGRQSTLLGVTVRDVQDGNEAEVAGRLVWLLASLLVLLIGWAVAWCLRHVRRCVRIGHKELSPPEDDGGREGGIDGGGDEEEEDDEPGGELVSIGFVGGYTPIAVPGDPGIGVLGEDSTGGCSVLCHSADRRVICHDSCANRRGATYVDTTDRNVPGMIKGAIYQTCFDANGHTDRACHGDLLAVDRILATVCHLHTFPGHRHVGHVRMIDGHAEPGGRCVHSGTCLHARGRPNGTTDRAHHVVVRAGVRGACRAANAGRRHTRA</sequence>
<organism evidence="5 6">
    <name type="scientific">Anopheles quadriannulatus</name>
    <name type="common">Mosquito</name>
    <dbReference type="NCBI Taxonomy" id="34691"/>
    <lineage>
        <taxon>Eukaryota</taxon>
        <taxon>Metazoa</taxon>
        <taxon>Ecdysozoa</taxon>
        <taxon>Arthropoda</taxon>
        <taxon>Hexapoda</taxon>
        <taxon>Insecta</taxon>
        <taxon>Pterygota</taxon>
        <taxon>Neoptera</taxon>
        <taxon>Endopterygota</taxon>
        <taxon>Diptera</taxon>
        <taxon>Nematocera</taxon>
        <taxon>Culicoidea</taxon>
        <taxon>Culicidae</taxon>
        <taxon>Anophelinae</taxon>
        <taxon>Anopheles</taxon>
    </lineage>
</organism>
<dbReference type="PANTHER" id="PTHR45712:SF22">
    <property type="entry name" value="INSULIN-LIKE GROWTH FACTOR-BINDING PROTEIN COMPLEX ACID LABILE SUBUNIT"/>
    <property type="match status" value="1"/>
</dbReference>
<dbReference type="SUPFAM" id="SSF52058">
    <property type="entry name" value="L domain-like"/>
    <property type="match status" value="1"/>
</dbReference>
<dbReference type="PROSITE" id="PS51450">
    <property type="entry name" value="LRR"/>
    <property type="match status" value="1"/>
</dbReference>
<proteinExistence type="predicted"/>
<dbReference type="AlphaFoldDB" id="A0A182X437"/>
<evidence type="ECO:0000313" key="6">
    <source>
        <dbReference type="Proteomes" id="UP000076407"/>
    </source>
</evidence>
<keyword evidence="4" id="KW-0472">Membrane</keyword>
<evidence type="ECO:0000313" key="5">
    <source>
        <dbReference type="EnsemblMetazoa" id="AQUA004564-PA"/>
    </source>
</evidence>
<feature type="compositionally biased region" description="Basic and acidic residues" evidence="3">
    <location>
        <begin position="249"/>
        <end position="261"/>
    </location>
</feature>
<dbReference type="InterPro" id="IPR050333">
    <property type="entry name" value="SLRP"/>
</dbReference>
<dbReference type="Proteomes" id="UP000076407">
    <property type="component" value="Unassembled WGS sequence"/>
</dbReference>
<keyword evidence="6" id="KW-1185">Reference proteome</keyword>
<dbReference type="GO" id="GO:0005615">
    <property type="term" value="C:extracellular space"/>
    <property type="evidence" value="ECO:0007669"/>
    <property type="project" value="TreeGrafter"/>
</dbReference>
<accession>A0A182X437</accession>
<evidence type="ECO:0000256" key="2">
    <source>
        <dbReference type="ARBA" id="ARBA00022737"/>
    </source>
</evidence>
<dbReference type="EnsemblMetazoa" id="AQUA004564-RA">
    <property type="protein sequence ID" value="AQUA004564-PA"/>
    <property type="gene ID" value="AQUA004564"/>
</dbReference>
<evidence type="ECO:0000256" key="4">
    <source>
        <dbReference type="SAM" id="Phobius"/>
    </source>
</evidence>
<keyword evidence="4" id="KW-0812">Transmembrane</keyword>
<keyword evidence="1" id="KW-0433">Leucine-rich repeat</keyword>
<dbReference type="Gene3D" id="3.80.10.10">
    <property type="entry name" value="Ribonuclease Inhibitor"/>
    <property type="match status" value="1"/>
</dbReference>
<dbReference type="InterPro" id="IPR032675">
    <property type="entry name" value="LRR_dom_sf"/>
</dbReference>
<evidence type="ECO:0000256" key="3">
    <source>
        <dbReference type="SAM" id="MobiDB-lite"/>
    </source>
</evidence>
<protein>
    <submittedName>
        <fullName evidence="5">Uncharacterized protein</fullName>
    </submittedName>
</protein>
<keyword evidence="4" id="KW-1133">Transmembrane helix</keyword>
<dbReference type="VEuPathDB" id="VectorBase:AQUA004564"/>
<keyword evidence="2" id="KW-0677">Repeat</keyword>
<feature type="compositionally biased region" description="Acidic residues" evidence="3">
    <location>
        <begin position="265"/>
        <end position="276"/>
    </location>
</feature>